<evidence type="ECO:0000313" key="1">
    <source>
        <dbReference type="EMBL" id="RMA76246.1"/>
    </source>
</evidence>
<reference evidence="1 2" key="1">
    <citation type="submission" date="2018-10" db="EMBL/GenBank/DDBJ databases">
        <title>Genomic Encyclopedia of Archaeal and Bacterial Type Strains, Phase II (KMG-II): from individual species to whole genera.</title>
        <authorList>
            <person name="Goeker M."/>
        </authorList>
    </citation>
    <scope>NUCLEOTIDE SEQUENCE [LARGE SCALE GENOMIC DNA]</scope>
    <source>
        <strain evidence="1 2">DSM 19727</strain>
    </source>
</reference>
<comment type="caution">
    <text evidence="1">The sequence shown here is derived from an EMBL/GenBank/DDBJ whole genome shotgun (WGS) entry which is preliminary data.</text>
</comment>
<organism evidence="1 2">
    <name type="scientific">Flavobacterium weaverense</name>
    <dbReference type="NCBI Taxonomy" id="271156"/>
    <lineage>
        <taxon>Bacteria</taxon>
        <taxon>Pseudomonadati</taxon>
        <taxon>Bacteroidota</taxon>
        <taxon>Flavobacteriia</taxon>
        <taxon>Flavobacteriales</taxon>
        <taxon>Flavobacteriaceae</taxon>
        <taxon>Flavobacterium</taxon>
    </lineage>
</organism>
<accession>A0A3L9ZV04</accession>
<dbReference type="InterPro" id="IPR015943">
    <property type="entry name" value="WD40/YVTN_repeat-like_dom_sf"/>
</dbReference>
<protein>
    <submittedName>
        <fullName evidence="1">Uncharacterized protein</fullName>
    </submittedName>
</protein>
<dbReference type="AlphaFoldDB" id="A0A3L9ZV04"/>
<dbReference type="Proteomes" id="UP000280368">
    <property type="component" value="Unassembled WGS sequence"/>
</dbReference>
<evidence type="ECO:0000313" key="2">
    <source>
        <dbReference type="Proteomes" id="UP000280368"/>
    </source>
</evidence>
<sequence length="139" mass="16318">MHFRNHNDFPFSTFLLRVTNSVSKHKKELKQLYTILFILAFSGIQAQNNYFEEWYSAEKEDIPQNSIKSIAPDKHVFLWMSTENGLLRFDGRKFKVYNSSNTNLKSNRFAYISGNIENDSLTVHTAHHLDSFIINQRTI</sequence>
<dbReference type="EMBL" id="REFH01000009">
    <property type="protein sequence ID" value="RMA76246.1"/>
    <property type="molecule type" value="Genomic_DNA"/>
</dbReference>
<dbReference type="Gene3D" id="2.130.10.10">
    <property type="entry name" value="YVTN repeat-like/Quinoprotein amine dehydrogenase"/>
    <property type="match status" value="1"/>
</dbReference>
<gene>
    <name evidence="1" type="ORF">BC961_1973</name>
</gene>
<name>A0A3L9ZV04_9FLAO</name>
<keyword evidence="2" id="KW-1185">Reference proteome</keyword>
<proteinExistence type="predicted"/>